<dbReference type="STRING" id="1185766.SAMN05216224_102642"/>
<organism evidence="19 20">
    <name type="scientific">Thioclava dalianensis</name>
    <dbReference type="NCBI Taxonomy" id="1185766"/>
    <lineage>
        <taxon>Bacteria</taxon>
        <taxon>Pseudomonadati</taxon>
        <taxon>Pseudomonadota</taxon>
        <taxon>Alphaproteobacteria</taxon>
        <taxon>Rhodobacterales</taxon>
        <taxon>Paracoccaceae</taxon>
        <taxon>Thioclava</taxon>
    </lineage>
</organism>
<keyword evidence="20" id="KW-1185">Reference proteome</keyword>
<proteinExistence type="inferred from homology"/>
<dbReference type="EC" id="6.3.2.4" evidence="5 14"/>
<evidence type="ECO:0000256" key="3">
    <source>
        <dbReference type="ARBA" id="ARBA00004496"/>
    </source>
</evidence>
<evidence type="ECO:0000256" key="10">
    <source>
        <dbReference type="ARBA" id="ARBA00022960"/>
    </source>
</evidence>
<feature type="binding site" evidence="16">
    <location>
        <position position="268"/>
    </location>
    <ligand>
        <name>Mg(2+)</name>
        <dbReference type="ChEBI" id="CHEBI:18420"/>
        <label>1</label>
    </ligand>
</feature>
<reference evidence="19 20" key="1">
    <citation type="submission" date="2014-03" db="EMBL/GenBank/DDBJ databases">
        <title>The draft genome sequence of Thioclava dalianensis DLFJ1-1.</title>
        <authorList>
            <person name="Lai Q."/>
            <person name="Shao Z."/>
        </authorList>
    </citation>
    <scope>NUCLEOTIDE SEQUENCE [LARGE SCALE GENOMIC DNA]</scope>
    <source>
        <strain evidence="19 20">DLFJ1-1</strain>
    </source>
</reference>
<feature type="active site" evidence="15">
    <location>
        <position position="148"/>
    </location>
</feature>
<name>A0A074THD0_9RHOB</name>
<comment type="subcellular location">
    <subcellularLocation>
        <location evidence="3 14">Cytoplasm</location>
    </subcellularLocation>
</comment>
<comment type="catalytic activity">
    <reaction evidence="13 14">
        <text>2 D-alanine + ATP = D-alanyl-D-alanine + ADP + phosphate + H(+)</text>
        <dbReference type="Rhea" id="RHEA:11224"/>
        <dbReference type="ChEBI" id="CHEBI:15378"/>
        <dbReference type="ChEBI" id="CHEBI:30616"/>
        <dbReference type="ChEBI" id="CHEBI:43474"/>
        <dbReference type="ChEBI" id="CHEBI:57416"/>
        <dbReference type="ChEBI" id="CHEBI:57822"/>
        <dbReference type="ChEBI" id="CHEBI:456216"/>
        <dbReference type="EC" id="6.3.2.4"/>
    </reaction>
</comment>
<dbReference type="PANTHER" id="PTHR23132">
    <property type="entry name" value="D-ALANINE--D-ALANINE LIGASE"/>
    <property type="match status" value="1"/>
</dbReference>
<keyword evidence="16" id="KW-0460">Magnesium</keyword>
<dbReference type="HAMAP" id="MF_00047">
    <property type="entry name" value="Dala_Dala_lig"/>
    <property type="match status" value="1"/>
</dbReference>
<dbReference type="GO" id="GO:0005524">
    <property type="term" value="F:ATP binding"/>
    <property type="evidence" value="ECO:0007669"/>
    <property type="project" value="UniProtKB-UniRule"/>
</dbReference>
<evidence type="ECO:0000256" key="13">
    <source>
        <dbReference type="ARBA" id="ARBA00047614"/>
    </source>
</evidence>
<feature type="binding site" evidence="16">
    <location>
        <position position="268"/>
    </location>
    <ligand>
        <name>Mg(2+)</name>
        <dbReference type="ChEBI" id="CHEBI:18420"/>
        <label>2</label>
    </ligand>
</feature>
<dbReference type="PIRSF" id="PIRSF039102">
    <property type="entry name" value="Ddl/VanB"/>
    <property type="match status" value="1"/>
</dbReference>
<dbReference type="InterPro" id="IPR011127">
    <property type="entry name" value="Dala_Dala_lig_N"/>
</dbReference>
<dbReference type="PROSITE" id="PS00844">
    <property type="entry name" value="DALA_DALA_LIGASE_2"/>
    <property type="match status" value="1"/>
</dbReference>
<dbReference type="SUPFAM" id="SSF52440">
    <property type="entry name" value="PreATP-grasp domain"/>
    <property type="match status" value="1"/>
</dbReference>
<evidence type="ECO:0000256" key="11">
    <source>
        <dbReference type="ARBA" id="ARBA00022984"/>
    </source>
</evidence>
<evidence type="ECO:0000256" key="12">
    <source>
        <dbReference type="ARBA" id="ARBA00023316"/>
    </source>
</evidence>
<dbReference type="InterPro" id="IPR016185">
    <property type="entry name" value="PreATP-grasp_dom_sf"/>
</dbReference>
<dbReference type="InterPro" id="IPR005905">
    <property type="entry name" value="D_ala_D_ala"/>
</dbReference>
<protein>
    <recommendedName>
        <fullName evidence="5 14">D-alanine--D-alanine ligase</fullName>
        <ecNumber evidence="5 14">6.3.2.4</ecNumber>
    </recommendedName>
    <alternativeName>
        <fullName evidence="14">D-Ala-D-Ala ligase</fullName>
    </alternativeName>
    <alternativeName>
        <fullName evidence="14">D-alanylalanine synthetase</fullName>
    </alternativeName>
</protein>
<dbReference type="GO" id="GO:0005737">
    <property type="term" value="C:cytoplasm"/>
    <property type="evidence" value="ECO:0007669"/>
    <property type="project" value="UniProtKB-SubCell"/>
</dbReference>
<keyword evidence="9 17" id="KW-0067">ATP-binding</keyword>
<feature type="active site" evidence="15">
    <location>
        <position position="22"/>
    </location>
</feature>
<feature type="binding site" evidence="16">
    <location>
        <position position="252"/>
    </location>
    <ligand>
        <name>Mg(2+)</name>
        <dbReference type="ChEBI" id="CHEBI:18420"/>
        <label>1</label>
    </ligand>
</feature>
<feature type="binding site" evidence="16">
    <location>
        <position position="270"/>
    </location>
    <ligand>
        <name>Mg(2+)</name>
        <dbReference type="ChEBI" id="CHEBI:18420"/>
        <label>2</label>
    </ligand>
</feature>
<evidence type="ECO:0000256" key="2">
    <source>
        <dbReference type="ARBA" id="ARBA00003921"/>
    </source>
</evidence>
<comment type="function">
    <text evidence="2 14">Cell wall formation.</text>
</comment>
<feature type="active site" evidence="15">
    <location>
        <position position="279"/>
    </location>
</feature>
<evidence type="ECO:0000256" key="16">
    <source>
        <dbReference type="PIRSR" id="PIRSR039102-3"/>
    </source>
</evidence>
<evidence type="ECO:0000256" key="8">
    <source>
        <dbReference type="ARBA" id="ARBA00022741"/>
    </source>
</evidence>
<dbReference type="PANTHER" id="PTHR23132:SF23">
    <property type="entry name" value="D-ALANINE--D-ALANINE LIGASE B"/>
    <property type="match status" value="1"/>
</dbReference>
<dbReference type="eggNOG" id="COG1181">
    <property type="taxonomic scope" value="Bacteria"/>
</dbReference>
<dbReference type="AlphaFoldDB" id="A0A074THD0"/>
<dbReference type="InterPro" id="IPR011095">
    <property type="entry name" value="Dala_Dala_lig_C"/>
</dbReference>
<evidence type="ECO:0000256" key="9">
    <source>
        <dbReference type="ARBA" id="ARBA00022840"/>
    </source>
</evidence>
<sequence>MAGMSSRASHRVAVLLGGLSAEREVSLSSGRECANALRAAGYETIEIDAGADLVARLLEVAPDCVFNALHGRWGEDGCVQGILEWLRMPYTHSGVLASALAMDKARAKQIFKEAGLPVVESVIAAKADVMARHVMPAPYVVKPNNEGSSVGVYLVMDGANAPPQLSDEMPDQVMVETYAPGREMTVSVLGDRALCVTEIITSGWYDYAAKYQEGGSRHVVPAEIPQEITDACLDYALRAHKVLGCRGLSRTDFRWDEARGLEGLVLLETNTQPGMTPTSLSPEQAELCGLDFPALMTWMVEDASCDR</sequence>
<keyword evidence="10 14" id="KW-0133">Cell shape</keyword>
<dbReference type="GO" id="GO:0009252">
    <property type="term" value="P:peptidoglycan biosynthetic process"/>
    <property type="evidence" value="ECO:0007669"/>
    <property type="project" value="UniProtKB-UniRule"/>
</dbReference>
<comment type="pathway">
    <text evidence="14">Cell wall biogenesis; peptidoglycan biosynthesis.</text>
</comment>
<dbReference type="SUPFAM" id="SSF56059">
    <property type="entry name" value="Glutathione synthetase ATP-binding domain-like"/>
    <property type="match status" value="1"/>
</dbReference>
<dbReference type="PROSITE" id="PS50975">
    <property type="entry name" value="ATP_GRASP"/>
    <property type="match status" value="1"/>
</dbReference>
<evidence type="ECO:0000256" key="15">
    <source>
        <dbReference type="PIRSR" id="PIRSR039102-1"/>
    </source>
</evidence>
<comment type="cofactor">
    <cofactor evidence="1">
        <name>Mn(2+)</name>
        <dbReference type="ChEBI" id="CHEBI:29035"/>
    </cofactor>
</comment>
<keyword evidence="16" id="KW-0479">Metal-binding</keyword>
<keyword evidence="7 14" id="KW-0436">Ligase</keyword>
<keyword evidence="12 14" id="KW-0961">Cell wall biogenesis/degradation</keyword>
<dbReference type="GO" id="GO:0008716">
    <property type="term" value="F:D-alanine-D-alanine ligase activity"/>
    <property type="evidence" value="ECO:0007669"/>
    <property type="project" value="UniProtKB-UniRule"/>
</dbReference>
<keyword evidence="11 14" id="KW-0573">Peptidoglycan synthesis</keyword>
<keyword evidence="8 17" id="KW-0547">Nucleotide-binding</keyword>
<dbReference type="Proteomes" id="UP000027725">
    <property type="component" value="Unassembled WGS sequence"/>
</dbReference>
<dbReference type="GO" id="GO:0008360">
    <property type="term" value="P:regulation of cell shape"/>
    <property type="evidence" value="ECO:0007669"/>
    <property type="project" value="UniProtKB-KW"/>
</dbReference>
<dbReference type="Pfam" id="PF01820">
    <property type="entry name" value="Dala_Dala_lig_N"/>
    <property type="match status" value="1"/>
</dbReference>
<keyword evidence="16" id="KW-0464">Manganese</keyword>
<evidence type="ECO:0000256" key="6">
    <source>
        <dbReference type="ARBA" id="ARBA00022490"/>
    </source>
</evidence>
<keyword evidence="6 14" id="KW-0963">Cytoplasm</keyword>
<dbReference type="EMBL" id="JHEH01000012">
    <property type="protein sequence ID" value="KEP69565.1"/>
    <property type="molecule type" value="Genomic_DNA"/>
</dbReference>
<evidence type="ECO:0000256" key="17">
    <source>
        <dbReference type="PROSITE-ProRule" id="PRU00409"/>
    </source>
</evidence>
<dbReference type="GO" id="GO:0046872">
    <property type="term" value="F:metal ion binding"/>
    <property type="evidence" value="ECO:0007669"/>
    <property type="project" value="UniProtKB-KW"/>
</dbReference>
<dbReference type="NCBIfam" id="NF002378">
    <property type="entry name" value="PRK01372.1"/>
    <property type="match status" value="1"/>
</dbReference>
<dbReference type="InterPro" id="IPR011761">
    <property type="entry name" value="ATP-grasp"/>
</dbReference>
<comment type="similarity">
    <text evidence="4 14">Belongs to the D-alanine--D-alanine ligase family.</text>
</comment>
<comment type="caution">
    <text evidence="19">The sequence shown here is derived from an EMBL/GenBank/DDBJ whole genome shotgun (WGS) entry which is preliminary data.</text>
</comment>
<evidence type="ECO:0000313" key="20">
    <source>
        <dbReference type="Proteomes" id="UP000027725"/>
    </source>
</evidence>
<dbReference type="Gene3D" id="3.30.470.20">
    <property type="entry name" value="ATP-grasp fold, B domain"/>
    <property type="match status" value="1"/>
</dbReference>
<evidence type="ECO:0000256" key="5">
    <source>
        <dbReference type="ARBA" id="ARBA00012216"/>
    </source>
</evidence>
<dbReference type="GO" id="GO:0071555">
    <property type="term" value="P:cell wall organization"/>
    <property type="evidence" value="ECO:0007669"/>
    <property type="project" value="UniProtKB-KW"/>
</dbReference>
<evidence type="ECO:0000256" key="14">
    <source>
        <dbReference type="HAMAP-Rule" id="MF_00047"/>
    </source>
</evidence>
<dbReference type="UniPathway" id="UPA00219"/>
<gene>
    <name evidence="14" type="primary">ddl</name>
    <name evidence="19" type="ORF">DL1_02890</name>
</gene>
<dbReference type="Gene3D" id="3.40.50.20">
    <property type="match status" value="1"/>
</dbReference>
<accession>A0A074THD0</accession>
<dbReference type="Pfam" id="PF07478">
    <property type="entry name" value="Dala_Dala_lig_C"/>
    <property type="match status" value="1"/>
</dbReference>
<dbReference type="Gene3D" id="3.30.1490.20">
    <property type="entry name" value="ATP-grasp fold, A domain"/>
    <property type="match status" value="1"/>
</dbReference>
<evidence type="ECO:0000256" key="7">
    <source>
        <dbReference type="ARBA" id="ARBA00022598"/>
    </source>
</evidence>
<evidence type="ECO:0000256" key="4">
    <source>
        <dbReference type="ARBA" id="ARBA00010871"/>
    </source>
</evidence>
<dbReference type="PROSITE" id="PS00843">
    <property type="entry name" value="DALA_DALA_LIGASE_1"/>
    <property type="match status" value="1"/>
</dbReference>
<dbReference type="InterPro" id="IPR000291">
    <property type="entry name" value="D-Ala_lig_Van_CS"/>
</dbReference>
<feature type="domain" description="ATP-grasp" evidence="18">
    <location>
        <begin position="108"/>
        <end position="301"/>
    </location>
</feature>
<dbReference type="NCBIfam" id="TIGR01205">
    <property type="entry name" value="D_ala_D_alaTIGR"/>
    <property type="match status" value="1"/>
</dbReference>
<evidence type="ECO:0000259" key="18">
    <source>
        <dbReference type="PROSITE" id="PS50975"/>
    </source>
</evidence>
<evidence type="ECO:0000256" key="1">
    <source>
        <dbReference type="ARBA" id="ARBA00001936"/>
    </source>
</evidence>
<evidence type="ECO:0000313" key="19">
    <source>
        <dbReference type="EMBL" id="KEP69565.1"/>
    </source>
</evidence>
<comment type="cofactor">
    <cofactor evidence="16">
        <name>Mg(2+)</name>
        <dbReference type="ChEBI" id="CHEBI:18420"/>
    </cofactor>
    <cofactor evidence="16">
        <name>Mn(2+)</name>
        <dbReference type="ChEBI" id="CHEBI:29035"/>
    </cofactor>
    <text evidence="16">Binds 2 magnesium or manganese ions per subunit.</text>
</comment>
<dbReference type="InterPro" id="IPR013815">
    <property type="entry name" value="ATP_grasp_subdomain_1"/>
</dbReference>